<gene>
    <name evidence="1" type="ORF">RHMOL_Rhmol10G0188100</name>
</gene>
<comment type="caution">
    <text evidence="1">The sequence shown here is derived from an EMBL/GenBank/DDBJ whole genome shotgun (WGS) entry which is preliminary data.</text>
</comment>
<evidence type="ECO:0000313" key="1">
    <source>
        <dbReference type="EMBL" id="KAI8535617.1"/>
    </source>
</evidence>
<organism evidence="1 2">
    <name type="scientific">Rhododendron molle</name>
    <name type="common">Chinese azalea</name>
    <name type="synonym">Azalea mollis</name>
    <dbReference type="NCBI Taxonomy" id="49168"/>
    <lineage>
        <taxon>Eukaryota</taxon>
        <taxon>Viridiplantae</taxon>
        <taxon>Streptophyta</taxon>
        <taxon>Embryophyta</taxon>
        <taxon>Tracheophyta</taxon>
        <taxon>Spermatophyta</taxon>
        <taxon>Magnoliopsida</taxon>
        <taxon>eudicotyledons</taxon>
        <taxon>Gunneridae</taxon>
        <taxon>Pentapetalae</taxon>
        <taxon>asterids</taxon>
        <taxon>Ericales</taxon>
        <taxon>Ericaceae</taxon>
        <taxon>Ericoideae</taxon>
        <taxon>Rhodoreae</taxon>
        <taxon>Rhododendron</taxon>
    </lineage>
</organism>
<reference evidence="1" key="1">
    <citation type="submission" date="2022-02" db="EMBL/GenBank/DDBJ databases">
        <title>Plant Genome Project.</title>
        <authorList>
            <person name="Zhang R.-G."/>
        </authorList>
    </citation>
    <scope>NUCLEOTIDE SEQUENCE</scope>
    <source>
        <strain evidence="1">AT1</strain>
    </source>
</reference>
<sequence>MMNQGREVDHDKSMENDQIKNLTNMVERMSSLLEETLAAMHEKDRKCKYSATNGGINKKDTPSALEEPNVEGHFKTKKAKCTENALSDQMTSPLKTNKENGKEEAKLNASSKRLRRMAANVREALSRTAPTIDGKNKWEKKLKTNRFDKSQPLKRNANKKPTMEAEPKRADVMATLSNEKQLMLRYVFDHTQSER</sequence>
<accession>A0ACC0M519</accession>
<keyword evidence="2" id="KW-1185">Reference proteome</keyword>
<name>A0ACC0M519_RHOML</name>
<evidence type="ECO:0000313" key="2">
    <source>
        <dbReference type="Proteomes" id="UP001062846"/>
    </source>
</evidence>
<proteinExistence type="predicted"/>
<protein>
    <submittedName>
        <fullName evidence="1">Uncharacterized protein</fullName>
    </submittedName>
</protein>
<dbReference type="Proteomes" id="UP001062846">
    <property type="component" value="Chromosome 10"/>
</dbReference>
<dbReference type="EMBL" id="CM046397">
    <property type="protein sequence ID" value="KAI8535617.1"/>
    <property type="molecule type" value="Genomic_DNA"/>
</dbReference>